<evidence type="ECO:0000256" key="6">
    <source>
        <dbReference type="ARBA" id="ARBA00023002"/>
    </source>
</evidence>
<evidence type="ECO:0000256" key="8">
    <source>
        <dbReference type="PIRNR" id="PIRNR000194"/>
    </source>
</evidence>
<keyword evidence="5 8" id="KW-0521">NADP</keyword>
<dbReference type="GO" id="GO:0004146">
    <property type="term" value="F:dihydrofolate reductase activity"/>
    <property type="evidence" value="ECO:0007669"/>
    <property type="project" value="UniProtKB-EC"/>
</dbReference>
<dbReference type="eggNOG" id="COG0262">
    <property type="taxonomic scope" value="Bacteria"/>
</dbReference>
<dbReference type="SUPFAM" id="SSF53597">
    <property type="entry name" value="Dihydrofolate reductase-like"/>
    <property type="match status" value="1"/>
</dbReference>
<dbReference type="PIRSF" id="PIRSF000194">
    <property type="entry name" value="DHFR"/>
    <property type="match status" value="1"/>
</dbReference>
<dbReference type="RefSeq" id="WP_006972250.1">
    <property type="nucleotide sequence ID" value="NZ_ABCS01000029.1"/>
</dbReference>
<evidence type="ECO:0000256" key="7">
    <source>
        <dbReference type="ARBA" id="ARBA00025067"/>
    </source>
</evidence>
<evidence type="ECO:0000256" key="3">
    <source>
        <dbReference type="ARBA" id="ARBA00012856"/>
    </source>
</evidence>
<evidence type="ECO:0000256" key="2">
    <source>
        <dbReference type="ARBA" id="ARBA00009539"/>
    </source>
</evidence>
<dbReference type="GO" id="GO:0005829">
    <property type="term" value="C:cytosol"/>
    <property type="evidence" value="ECO:0007669"/>
    <property type="project" value="TreeGrafter"/>
</dbReference>
<dbReference type="EC" id="1.5.1.3" evidence="3 8"/>
<dbReference type="STRING" id="391625.PPSIR1_14870"/>
<proteinExistence type="inferred from homology"/>
<dbReference type="InterPro" id="IPR024072">
    <property type="entry name" value="DHFR-like_dom_sf"/>
</dbReference>
<dbReference type="GO" id="GO:0046452">
    <property type="term" value="P:dihydrofolate metabolic process"/>
    <property type="evidence" value="ECO:0007669"/>
    <property type="project" value="TreeGrafter"/>
</dbReference>
<reference evidence="11 12" key="1">
    <citation type="submission" date="2007-06" db="EMBL/GenBank/DDBJ databases">
        <authorList>
            <person name="Shimkets L."/>
            <person name="Ferriera S."/>
            <person name="Johnson J."/>
            <person name="Kravitz S."/>
            <person name="Beeson K."/>
            <person name="Sutton G."/>
            <person name="Rogers Y.-H."/>
            <person name="Friedman R."/>
            <person name="Frazier M."/>
            <person name="Venter J.C."/>
        </authorList>
    </citation>
    <scope>NUCLEOTIDE SEQUENCE [LARGE SCALE GENOMIC DNA]</scope>
    <source>
        <strain evidence="11 12">SIR-1</strain>
    </source>
</reference>
<evidence type="ECO:0000256" key="4">
    <source>
        <dbReference type="ARBA" id="ARBA00022563"/>
    </source>
</evidence>
<comment type="function">
    <text evidence="7 8">Key enzyme in folate metabolism. Catalyzes an essential reaction for de novo glycine and purine synthesis, and for DNA precursor synthesis.</text>
</comment>
<dbReference type="GO" id="GO:0006730">
    <property type="term" value="P:one-carbon metabolic process"/>
    <property type="evidence" value="ECO:0007669"/>
    <property type="project" value="UniProtKB-KW"/>
</dbReference>
<dbReference type="PANTHER" id="PTHR48069:SF3">
    <property type="entry name" value="DIHYDROFOLATE REDUCTASE"/>
    <property type="match status" value="1"/>
</dbReference>
<dbReference type="Gene3D" id="3.40.430.10">
    <property type="entry name" value="Dihydrofolate Reductase, subunit A"/>
    <property type="match status" value="1"/>
</dbReference>
<dbReference type="PROSITE" id="PS51330">
    <property type="entry name" value="DHFR_2"/>
    <property type="match status" value="1"/>
</dbReference>
<comment type="pathway">
    <text evidence="1 8">Cofactor biosynthesis; tetrahydrofolate biosynthesis; 5,6,7,8-tetrahydrofolate from 7,8-dihydrofolate: step 1/1.</text>
</comment>
<keyword evidence="6 8" id="KW-0560">Oxidoreductase</keyword>
<keyword evidence="12" id="KW-1185">Reference proteome</keyword>
<evidence type="ECO:0000256" key="5">
    <source>
        <dbReference type="ARBA" id="ARBA00022857"/>
    </source>
</evidence>
<accession>A6G6A1</accession>
<dbReference type="UniPathway" id="UPA00077">
    <property type="reaction ID" value="UER00158"/>
</dbReference>
<evidence type="ECO:0000313" key="11">
    <source>
        <dbReference type="EMBL" id="EDM78530.1"/>
    </source>
</evidence>
<organism evidence="11 12">
    <name type="scientific">Plesiocystis pacifica SIR-1</name>
    <dbReference type="NCBI Taxonomy" id="391625"/>
    <lineage>
        <taxon>Bacteria</taxon>
        <taxon>Pseudomonadati</taxon>
        <taxon>Myxococcota</taxon>
        <taxon>Polyangia</taxon>
        <taxon>Nannocystales</taxon>
        <taxon>Nannocystaceae</taxon>
        <taxon>Plesiocystis</taxon>
    </lineage>
</organism>
<dbReference type="InterPro" id="IPR017925">
    <property type="entry name" value="DHFR_CS"/>
</dbReference>
<evidence type="ECO:0000313" key="12">
    <source>
        <dbReference type="Proteomes" id="UP000005801"/>
    </source>
</evidence>
<feature type="domain" description="DHFR" evidence="10">
    <location>
        <begin position="2"/>
        <end position="164"/>
    </location>
</feature>
<evidence type="ECO:0000256" key="1">
    <source>
        <dbReference type="ARBA" id="ARBA00004903"/>
    </source>
</evidence>
<dbReference type="CDD" id="cd00209">
    <property type="entry name" value="DHFR"/>
    <property type="match status" value="1"/>
</dbReference>
<dbReference type="GO" id="GO:0046655">
    <property type="term" value="P:folic acid metabolic process"/>
    <property type="evidence" value="ECO:0007669"/>
    <property type="project" value="TreeGrafter"/>
</dbReference>
<dbReference type="Proteomes" id="UP000005801">
    <property type="component" value="Unassembled WGS sequence"/>
</dbReference>
<protein>
    <recommendedName>
        <fullName evidence="3 8">Dihydrofolate reductase</fullName>
        <ecNumber evidence="3 8">1.5.1.3</ecNumber>
    </recommendedName>
</protein>
<dbReference type="AlphaFoldDB" id="A6G6A1"/>
<dbReference type="InterPro" id="IPR012259">
    <property type="entry name" value="DHFR"/>
</dbReference>
<evidence type="ECO:0000259" key="10">
    <source>
        <dbReference type="PROSITE" id="PS51330"/>
    </source>
</evidence>
<dbReference type="Pfam" id="PF00186">
    <property type="entry name" value="DHFR_1"/>
    <property type="match status" value="1"/>
</dbReference>
<comment type="catalytic activity">
    <reaction evidence="8">
        <text>(6S)-5,6,7,8-tetrahydrofolate + NADP(+) = 7,8-dihydrofolate + NADPH + H(+)</text>
        <dbReference type="Rhea" id="RHEA:15009"/>
        <dbReference type="ChEBI" id="CHEBI:15378"/>
        <dbReference type="ChEBI" id="CHEBI:57451"/>
        <dbReference type="ChEBI" id="CHEBI:57453"/>
        <dbReference type="ChEBI" id="CHEBI:57783"/>
        <dbReference type="ChEBI" id="CHEBI:58349"/>
        <dbReference type="EC" id="1.5.1.3"/>
    </reaction>
</comment>
<dbReference type="InterPro" id="IPR001796">
    <property type="entry name" value="DHFR_dom"/>
</dbReference>
<comment type="caution">
    <text evidence="11">The sequence shown here is derived from an EMBL/GenBank/DDBJ whole genome shotgun (WGS) entry which is preliminary data.</text>
</comment>
<dbReference type="PROSITE" id="PS00075">
    <property type="entry name" value="DHFR_1"/>
    <property type="match status" value="1"/>
</dbReference>
<evidence type="ECO:0000256" key="9">
    <source>
        <dbReference type="RuleBase" id="RU004474"/>
    </source>
</evidence>
<dbReference type="OrthoDB" id="9804315at2"/>
<dbReference type="PRINTS" id="PR00070">
    <property type="entry name" value="DHFR"/>
</dbReference>
<dbReference type="FunFam" id="3.40.430.10:FF:000001">
    <property type="entry name" value="Dihydrofolate reductase"/>
    <property type="match status" value="1"/>
</dbReference>
<sequence length="167" mass="19015">MRISLISAASDNDVIGRDNDLPWHLPDDFRFFKRTTKGHHVIMGRRTWESRPEPLPKRVNVIVTSRVDYDAPGGTIVRSLAEGIELARAAGEDEAFVIGGTRLYAEAIESGLADRMYLTRVHAHIEGDATFPSFDATQWREVERIEHPTDERHAHAFTFLTYDRVRS</sequence>
<comment type="similarity">
    <text evidence="2 8 9">Belongs to the dihydrofolate reductase family.</text>
</comment>
<dbReference type="GO" id="GO:0046654">
    <property type="term" value="P:tetrahydrofolate biosynthetic process"/>
    <property type="evidence" value="ECO:0007669"/>
    <property type="project" value="UniProtKB-UniPathway"/>
</dbReference>
<keyword evidence="4 8" id="KW-0554">One-carbon metabolism</keyword>
<dbReference type="PANTHER" id="PTHR48069">
    <property type="entry name" value="DIHYDROFOLATE REDUCTASE"/>
    <property type="match status" value="1"/>
</dbReference>
<dbReference type="EMBL" id="ABCS01000029">
    <property type="protein sequence ID" value="EDM78530.1"/>
    <property type="molecule type" value="Genomic_DNA"/>
</dbReference>
<name>A6G6A1_9BACT</name>
<dbReference type="GO" id="GO:0070401">
    <property type="term" value="F:NADP+ binding"/>
    <property type="evidence" value="ECO:0007669"/>
    <property type="project" value="UniProtKB-ARBA"/>
</dbReference>
<gene>
    <name evidence="11" type="ORF">PPSIR1_14870</name>
</gene>